<dbReference type="Pfam" id="PF09527">
    <property type="entry name" value="ATPase_gene1"/>
    <property type="match status" value="1"/>
</dbReference>
<evidence type="ECO:0000313" key="2">
    <source>
        <dbReference type="EMBL" id="MDT0555547.1"/>
    </source>
</evidence>
<keyword evidence="3" id="KW-1185">Reference proteome</keyword>
<feature type="transmembrane region" description="Helical" evidence="1">
    <location>
        <begin position="46"/>
        <end position="64"/>
    </location>
</feature>
<evidence type="ECO:0000313" key="3">
    <source>
        <dbReference type="Proteomes" id="UP001254488"/>
    </source>
</evidence>
<name>A0ABU2YBH4_9FLAO</name>
<proteinExistence type="predicted"/>
<sequence>MSQKGNNGLKKWAILTAIGLEMGAIIFLFVKLGLWLDENYNSGEKLYIIFGTLLGVAISLFLVIKQTNKLNQ</sequence>
<dbReference type="Proteomes" id="UP001254488">
    <property type="component" value="Unassembled WGS sequence"/>
</dbReference>
<gene>
    <name evidence="2" type="ORF">RM538_05995</name>
</gene>
<evidence type="ECO:0000256" key="1">
    <source>
        <dbReference type="SAM" id="Phobius"/>
    </source>
</evidence>
<dbReference type="RefSeq" id="WP_311332497.1">
    <property type="nucleotide sequence ID" value="NZ_JAVRHZ010000002.1"/>
</dbReference>
<organism evidence="2 3">
    <name type="scientific">Patiriisocius hiemis</name>
    <dbReference type="NCBI Taxonomy" id="3075604"/>
    <lineage>
        <taxon>Bacteria</taxon>
        <taxon>Pseudomonadati</taxon>
        <taxon>Bacteroidota</taxon>
        <taxon>Flavobacteriia</taxon>
        <taxon>Flavobacteriales</taxon>
        <taxon>Flavobacteriaceae</taxon>
        <taxon>Patiriisocius</taxon>
    </lineage>
</organism>
<dbReference type="InterPro" id="IPR032820">
    <property type="entry name" value="ATPase_put"/>
</dbReference>
<comment type="caution">
    <text evidence="2">The sequence shown here is derived from an EMBL/GenBank/DDBJ whole genome shotgun (WGS) entry which is preliminary data.</text>
</comment>
<protein>
    <submittedName>
        <fullName evidence="2">AtpZ/AtpI family protein</fullName>
    </submittedName>
</protein>
<dbReference type="EMBL" id="JAVRHZ010000002">
    <property type="protein sequence ID" value="MDT0555547.1"/>
    <property type="molecule type" value="Genomic_DNA"/>
</dbReference>
<feature type="transmembrane region" description="Helical" evidence="1">
    <location>
        <begin position="12"/>
        <end position="34"/>
    </location>
</feature>
<keyword evidence="1" id="KW-1133">Transmembrane helix</keyword>
<reference evidence="2 3" key="1">
    <citation type="submission" date="2023-09" db="EMBL/GenBank/DDBJ databases">
        <authorList>
            <person name="Rey-Velasco X."/>
        </authorList>
    </citation>
    <scope>NUCLEOTIDE SEQUENCE [LARGE SCALE GENOMIC DNA]</scope>
    <source>
        <strain evidence="2 3">W242</strain>
    </source>
</reference>
<accession>A0ABU2YBH4</accession>
<keyword evidence="1" id="KW-0472">Membrane</keyword>
<keyword evidence="1" id="KW-0812">Transmembrane</keyword>